<keyword evidence="4" id="KW-1185">Reference proteome</keyword>
<reference evidence="3" key="5">
    <citation type="submission" date="2018-04" db="UniProtKB">
        <authorList>
            <consortium name="EnsemblFungi"/>
        </authorList>
    </citation>
    <scope>IDENTIFICATION</scope>
    <source>
        <strain evidence="3">R3-111a-1</strain>
    </source>
</reference>
<evidence type="ECO:0000313" key="3">
    <source>
        <dbReference type="EnsemblFungi" id="EJT70631"/>
    </source>
</evidence>
<feature type="region of interest" description="Disordered" evidence="1">
    <location>
        <begin position="929"/>
        <end position="962"/>
    </location>
</feature>
<feature type="compositionally biased region" description="Pro residues" evidence="1">
    <location>
        <begin position="800"/>
        <end position="815"/>
    </location>
</feature>
<feature type="compositionally biased region" description="Low complexity" evidence="1">
    <location>
        <begin position="1297"/>
        <end position="1308"/>
    </location>
</feature>
<feature type="compositionally biased region" description="Basic and acidic residues" evidence="1">
    <location>
        <begin position="881"/>
        <end position="896"/>
    </location>
</feature>
<dbReference type="HOGENOM" id="CLU_255721_0_0_1"/>
<dbReference type="eggNOG" id="ENOG502RJSR">
    <property type="taxonomic scope" value="Eukaryota"/>
</dbReference>
<feature type="region of interest" description="Disordered" evidence="1">
    <location>
        <begin position="1"/>
        <end position="86"/>
    </location>
</feature>
<dbReference type="EMBL" id="GL385401">
    <property type="protein sequence ID" value="EJT70631.1"/>
    <property type="molecule type" value="Genomic_DNA"/>
</dbReference>
<feature type="compositionally biased region" description="Acidic residues" evidence="1">
    <location>
        <begin position="468"/>
        <end position="478"/>
    </location>
</feature>
<evidence type="ECO:0000313" key="2">
    <source>
        <dbReference type="EMBL" id="EJT70631.1"/>
    </source>
</evidence>
<feature type="region of interest" description="Disordered" evidence="1">
    <location>
        <begin position="584"/>
        <end position="632"/>
    </location>
</feature>
<feature type="compositionally biased region" description="Basic residues" evidence="1">
    <location>
        <begin position="997"/>
        <end position="1010"/>
    </location>
</feature>
<feature type="compositionally biased region" description="Gly residues" evidence="1">
    <location>
        <begin position="1315"/>
        <end position="1325"/>
    </location>
</feature>
<dbReference type="GeneID" id="20352112"/>
<reference evidence="4" key="1">
    <citation type="submission" date="2010-07" db="EMBL/GenBank/DDBJ databases">
        <title>The genome sequence of Gaeumannomyces graminis var. tritici strain R3-111a-1.</title>
        <authorList>
            <consortium name="The Broad Institute Genome Sequencing Platform"/>
            <person name="Ma L.-J."/>
            <person name="Dead R."/>
            <person name="Young S."/>
            <person name="Zeng Q."/>
            <person name="Koehrsen M."/>
            <person name="Alvarado L."/>
            <person name="Berlin A."/>
            <person name="Chapman S.B."/>
            <person name="Chen Z."/>
            <person name="Freedman E."/>
            <person name="Gellesch M."/>
            <person name="Goldberg J."/>
            <person name="Griggs A."/>
            <person name="Gujja S."/>
            <person name="Heilman E.R."/>
            <person name="Heiman D."/>
            <person name="Hepburn T."/>
            <person name="Howarth C."/>
            <person name="Jen D."/>
            <person name="Larson L."/>
            <person name="Mehta T."/>
            <person name="Neiman D."/>
            <person name="Pearson M."/>
            <person name="Roberts A."/>
            <person name="Saif S."/>
            <person name="Shea T."/>
            <person name="Shenoy N."/>
            <person name="Sisk P."/>
            <person name="Stolte C."/>
            <person name="Sykes S."/>
            <person name="Walk T."/>
            <person name="White J."/>
            <person name="Yandava C."/>
            <person name="Haas B."/>
            <person name="Nusbaum C."/>
            <person name="Birren B."/>
        </authorList>
    </citation>
    <scope>NUCLEOTIDE SEQUENCE [LARGE SCALE GENOMIC DNA]</scope>
    <source>
        <strain evidence="4">R3-111a-1</strain>
    </source>
</reference>
<feature type="region of interest" description="Disordered" evidence="1">
    <location>
        <begin position="306"/>
        <end position="348"/>
    </location>
</feature>
<feature type="compositionally biased region" description="Basic residues" evidence="1">
    <location>
        <begin position="30"/>
        <end position="39"/>
    </location>
</feature>
<protein>
    <submittedName>
        <fullName evidence="2 3">Uncharacterized protein</fullName>
    </submittedName>
</protein>
<feature type="region of interest" description="Disordered" evidence="1">
    <location>
        <begin position="199"/>
        <end position="218"/>
    </location>
</feature>
<evidence type="ECO:0000256" key="1">
    <source>
        <dbReference type="SAM" id="MobiDB-lite"/>
    </source>
</evidence>
<proteinExistence type="predicted"/>
<feature type="compositionally biased region" description="Low complexity" evidence="1">
    <location>
        <begin position="40"/>
        <end position="50"/>
    </location>
</feature>
<reference evidence="3" key="4">
    <citation type="journal article" date="2015" name="G3 (Bethesda)">
        <title>Genome sequences of three phytopathogenic species of the Magnaporthaceae family of fungi.</title>
        <authorList>
            <person name="Okagaki L.H."/>
            <person name="Nunes C.C."/>
            <person name="Sailsbery J."/>
            <person name="Clay B."/>
            <person name="Brown D."/>
            <person name="John T."/>
            <person name="Oh Y."/>
            <person name="Young N."/>
            <person name="Fitzgerald M."/>
            <person name="Haas B.J."/>
            <person name="Zeng Q."/>
            <person name="Young S."/>
            <person name="Adiconis X."/>
            <person name="Fan L."/>
            <person name="Levin J.Z."/>
            <person name="Mitchell T.K."/>
            <person name="Okubara P.A."/>
            <person name="Farman M.L."/>
            <person name="Kohn L.M."/>
            <person name="Birren B."/>
            <person name="Ma L.-J."/>
            <person name="Dean R.A."/>
        </authorList>
    </citation>
    <scope>NUCLEOTIDE SEQUENCE</scope>
    <source>
        <strain evidence="3">R3-111a-1</strain>
    </source>
</reference>
<feature type="region of interest" description="Disordered" evidence="1">
    <location>
        <begin position="367"/>
        <end position="453"/>
    </location>
</feature>
<dbReference type="VEuPathDB" id="FungiDB:GGTG_11654"/>
<feature type="compositionally biased region" description="Low complexity" evidence="1">
    <location>
        <begin position="1190"/>
        <end position="1199"/>
    </location>
</feature>
<feature type="compositionally biased region" description="Low complexity" evidence="1">
    <location>
        <begin position="424"/>
        <end position="435"/>
    </location>
</feature>
<feature type="compositionally biased region" description="Low complexity" evidence="1">
    <location>
        <begin position="1220"/>
        <end position="1230"/>
    </location>
</feature>
<dbReference type="Proteomes" id="UP000006039">
    <property type="component" value="Unassembled WGS sequence"/>
</dbReference>
<dbReference type="RefSeq" id="XP_009227809.1">
    <property type="nucleotide sequence ID" value="XM_009229545.1"/>
</dbReference>
<feature type="region of interest" description="Disordered" evidence="1">
    <location>
        <begin position="466"/>
        <end position="519"/>
    </location>
</feature>
<dbReference type="OrthoDB" id="5417386at2759"/>
<feature type="region of interest" description="Disordered" evidence="1">
    <location>
        <begin position="988"/>
        <end position="1017"/>
    </location>
</feature>
<feature type="compositionally biased region" description="Polar residues" evidence="1">
    <location>
        <begin position="746"/>
        <end position="758"/>
    </location>
</feature>
<sequence>MDSSLEPGIRIQRSVSVTSGPTQRGTSSSSHRHHLHSGGRARATSSASMSDTVFESIVGGGGGSVKRRRHRSLPHGTPLQTIADDGGGCDKDAATVTTAVAAPARRAGSVVLPSPRSSVLPGPKGHEARMRMIVKQQREVQEIRELAEFLRNRTPPPENFMSRPDDAMSSRSASPEPPKSRSQLARRWCALKSVFALRRRKAHKDEQKRRARRASADLAPTAVATTAIAHPLPRRPKTAQFKLPDSAVAGTTIAGHRHIAISIPVQHSHLGPEPKSQYPIYAPGEDRAGGGLFLSPLHAPAAAAELDAAQQDGGTPWLTALGPVSEGHESGDDAASRSPLSSPGYHTPIGMSAATITATPPARVVMVRNSTPPSDLRGGQAAPTTAASEARQHPTEQQQQRGKAAALEAPAPPGSPQSDSYFTAPNSLSSAPASPFDMGTFGPGRTGVRSTLGDRSVSIDRLLHGDGSDEEVHEDEDAAAAASDPQKRSNTNRKGEAGHHRRRSSMASRQSIADSILTDGTEPVIMTDIQTVRRISSSPSVVHQRLSAAAPRHSLPPGLAIPPLRGSEYGGGDVPVTAIRLLPSPVSSSGSDDSGQHKLRRMSRDIRNSPPLGDDGVPGTPASQRTIRPQRQAEDELYVDAPQGLDRSPLTPFPIETGFVEQAEGGSGEGGDGAAFFASSSGARVGLNLVMTVSATEATTPPGSRGSLAASGVGSSRHSSVIVTKRLPEFQLQPAPTRLARGNGESGTATPGLTQSPASPARRTKSLNLAARHLVVGGGPPSAVQQRHLLAPTWPAGDQPLPPTPSSGPTPPDSPKPSKAAAVATEAPPAEEPAAAVPLSVNHSQRRSSAPVSEAVKSTQGSARKVSAQQQQQQQESPQSARKEQGQHTEKPEQPMDRISLSRRIERRKKIAAAAAGARQAEVFAAVAATTQAQQKQAEEKQKQQAQQEDEHEHDGGANHFYHHHCHHAAPREGSLNRQRQASIPRSASLYSASSYGRHHQQEHHHHHRNPTSASAAAAATLLTPGERRVEEMERRVRLLEQTGEAWLGALVPLIESLGRTLEAQRANQQIEDYRRRRRMSSNSSVGEWRQPPPPAPDAAPYGSQRERRRQASRSERPKTSGGFESYSRGSSRSVRQPADEADGEFAVRDRAASLHHPKPPISSYFGLPPSPAEREHMDAAAVRARRRSTTSTSSKRTAVLVGDFEDEVSRRLGLEDDAQQQQQQQQQSQRPRSHHGWSRQSSQGPLPRGSSAAAALDEAKRTSPSVRSRRPQQQRPETSHSSQRPKTAYGHRRELSGASAFSAASSSRLEHHSSGGGDGGGGGSSSRTRERYDEAGIDGLHALAPLMNELTGHGVSLEFYPKEPVRFEDEYEGDISPY</sequence>
<gene>
    <name evidence="3" type="primary">20352112</name>
    <name evidence="2" type="ORF">GGTG_11654</name>
</gene>
<feature type="compositionally biased region" description="Basic and acidic residues" evidence="1">
    <location>
        <begin position="326"/>
        <end position="335"/>
    </location>
</feature>
<feature type="compositionally biased region" description="Low complexity" evidence="1">
    <location>
        <begin position="584"/>
        <end position="593"/>
    </location>
</feature>
<name>J3PDT1_GAET3</name>
<reference evidence="2" key="2">
    <citation type="submission" date="2010-07" db="EMBL/GenBank/DDBJ databases">
        <authorList>
            <consortium name="The Broad Institute Genome Sequencing Platform"/>
            <consortium name="Broad Institute Genome Sequencing Center for Infectious Disease"/>
            <person name="Ma L.-J."/>
            <person name="Dead R."/>
            <person name="Young S."/>
            <person name="Zeng Q."/>
            <person name="Koehrsen M."/>
            <person name="Alvarado L."/>
            <person name="Berlin A."/>
            <person name="Chapman S.B."/>
            <person name="Chen Z."/>
            <person name="Freedman E."/>
            <person name="Gellesch M."/>
            <person name="Goldberg J."/>
            <person name="Griggs A."/>
            <person name="Gujja S."/>
            <person name="Heilman E.R."/>
            <person name="Heiman D."/>
            <person name="Hepburn T."/>
            <person name="Howarth C."/>
            <person name="Jen D."/>
            <person name="Larson L."/>
            <person name="Mehta T."/>
            <person name="Neiman D."/>
            <person name="Pearson M."/>
            <person name="Roberts A."/>
            <person name="Saif S."/>
            <person name="Shea T."/>
            <person name="Shenoy N."/>
            <person name="Sisk P."/>
            <person name="Stolte C."/>
            <person name="Sykes S."/>
            <person name="Walk T."/>
            <person name="White J."/>
            <person name="Yandava C."/>
            <person name="Haas B."/>
            <person name="Nusbaum C."/>
            <person name="Birren B."/>
        </authorList>
    </citation>
    <scope>NUCLEOTIDE SEQUENCE</scope>
    <source>
        <strain evidence="2">R3-111a-1</strain>
    </source>
</reference>
<dbReference type="EnsemblFungi" id="EJT70631">
    <property type="protein sequence ID" value="EJT70631"/>
    <property type="gene ID" value="GGTG_11654"/>
</dbReference>
<feature type="region of interest" description="Disordered" evidence="1">
    <location>
        <begin position="1072"/>
        <end position="1199"/>
    </location>
</feature>
<accession>J3PDT1</accession>
<feature type="region of interest" description="Disordered" evidence="1">
    <location>
        <begin position="1211"/>
        <end position="1333"/>
    </location>
</feature>
<organism evidence="2">
    <name type="scientific">Gaeumannomyces tritici (strain R3-111a-1)</name>
    <name type="common">Wheat and barley take-all root rot fungus</name>
    <name type="synonym">Gaeumannomyces graminis var. tritici</name>
    <dbReference type="NCBI Taxonomy" id="644352"/>
    <lineage>
        <taxon>Eukaryota</taxon>
        <taxon>Fungi</taxon>
        <taxon>Dikarya</taxon>
        <taxon>Ascomycota</taxon>
        <taxon>Pezizomycotina</taxon>
        <taxon>Sordariomycetes</taxon>
        <taxon>Sordariomycetidae</taxon>
        <taxon>Magnaporthales</taxon>
        <taxon>Magnaporthaceae</taxon>
        <taxon>Gaeumannomyces</taxon>
    </lineage>
</organism>
<feature type="compositionally biased region" description="Basic and acidic residues" evidence="1">
    <location>
        <begin position="937"/>
        <end position="957"/>
    </location>
</feature>
<feature type="compositionally biased region" description="Low complexity" evidence="1">
    <location>
        <begin position="817"/>
        <end position="838"/>
    </location>
</feature>
<feature type="compositionally biased region" description="Polar residues" evidence="1">
    <location>
        <begin position="841"/>
        <end position="862"/>
    </location>
</feature>
<reference evidence="2" key="3">
    <citation type="submission" date="2010-09" db="EMBL/GenBank/DDBJ databases">
        <title>Annotation of Gaeumannomyces graminis var. tritici R3-111a-1.</title>
        <authorList>
            <consortium name="The Broad Institute Genome Sequencing Platform"/>
            <person name="Ma L.-J."/>
            <person name="Dead R."/>
            <person name="Young S.K."/>
            <person name="Zeng Q."/>
            <person name="Gargeya S."/>
            <person name="Fitzgerald M."/>
            <person name="Haas B."/>
            <person name="Abouelleil A."/>
            <person name="Alvarado L."/>
            <person name="Arachchi H.M."/>
            <person name="Berlin A."/>
            <person name="Brown A."/>
            <person name="Chapman S.B."/>
            <person name="Chen Z."/>
            <person name="Dunbar C."/>
            <person name="Freedman E."/>
            <person name="Gearin G."/>
            <person name="Gellesch M."/>
            <person name="Goldberg J."/>
            <person name="Griggs A."/>
            <person name="Gujja S."/>
            <person name="Heiman D."/>
            <person name="Howarth C."/>
            <person name="Larson L."/>
            <person name="Lui A."/>
            <person name="MacDonald P.J.P."/>
            <person name="Mehta T."/>
            <person name="Montmayeur A."/>
            <person name="Murphy C."/>
            <person name="Neiman D."/>
            <person name="Pearson M."/>
            <person name="Priest M."/>
            <person name="Roberts A."/>
            <person name="Saif S."/>
            <person name="Shea T."/>
            <person name="Shenoy N."/>
            <person name="Sisk P."/>
            <person name="Stolte C."/>
            <person name="Sykes S."/>
            <person name="Yandava C."/>
            <person name="Wortman J."/>
            <person name="Nusbaum C."/>
            <person name="Birren B."/>
        </authorList>
    </citation>
    <scope>NUCLEOTIDE SEQUENCE</scope>
    <source>
        <strain evidence="2">R3-111a-1</strain>
    </source>
</reference>
<feature type="compositionally biased region" description="Polar residues" evidence="1">
    <location>
        <begin position="13"/>
        <end position="23"/>
    </location>
</feature>
<feature type="region of interest" description="Disordered" evidence="1">
    <location>
        <begin position="733"/>
        <end position="905"/>
    </location>
</feature>
<feature type="region of interest" description="Disordered" evidence="1">
    <location>
        <begin position="151"/>
        <end position="184"/>
    </location>
</feature>
<evidence type="ECO:0000313" key="4">
    <source>
        <dbReference type="Proteomes" id="UP000006039"/>
    </source>
</evidence>